<evidence type="ECO:0000313" key="1">
    <source>
        <dbReference type="EMBL" id="QEF96440.1"/>
    </source>
</evidence>
<keyword evidence="2" id="KW-1185">Reference proteome</keyword>
<gene>
    <name evidence="1" type="ORF">Mal15_04680</name>
</gene>
<protein>
    <submittedName>
        <fullName evidence="1">Uncharacterized protein</fullName>
    </submittedName>
</protein>
<organism evidence="1 2">
    <name type="scientific">Stieleria maiorica</name>
    <dbReference type="NCBI Taxonomy" id="2795974"/>
    <lineage>
        <taxon>Bacteria</taxon>
        <taxon>Pseudomonadati</taxon>
        <taxon>Planctomycetota</taxon>
        <taxon>Planctomycetia</taxon>
        <taxon>Pirellulales</taxon>
        <taxon>Pirellulaceae</taxon>
        <taxon>Stieleria</taxon>
    </lineage>
</organism>
<evidence type="ECO:0000313" key="2">
    <source>
        <dbReference type="Proteomes" id="UP000321353"/>
    </source>
</evidence>
<sequence>MEHRGPTLRLVERYLRESRMVKEEVIDQEAERVVAQVERTLGNCDKVTASEFKRSALRLAAERMDAIATGVLPSVVPVETPAAMAEAEEVRAVCWLRPRFWSGLATQRFTQSGIARVGSSVRPSLTDE</sequence>
<dbReference type="Proteomes" id="UP000321353">
    <property type="component" value="Chromosome"/>
</dbReference>
<dbReference type="AlphaFoldDB" id="A0A5B9M8T9"/>
<accession>A0A5B9M8T9</accession>
<reference evidence="1 2" key="1">
    <citation type="submission" date="2019-02" db="EMBL/GenBank/DDBJ databases">
        <title>Planctomycetal bacteria perform biofilm scaping via a novel small molecule.</title>
        <authorList>
            <person name="Jeske O."/>
            <person name="Boedeker C."/>
            <person name="Wiegand S."/>
            <person name="Breitling P."/>
            <person name="Kallscheuer N."/>
            <person name="Jogler M."/>
            <person name="Rohde M."/>
            <person name="Petersen J."/>
            <person name="Medema M.H."/>
            <person name="Surup F."/>
            <person name="Jogler C."/>
        </authorList>
    </citation>
    <scope>NUCLEOTIDE SEQUENCE [LARGE SCALE GENOMIC DNA]</scope>
    <source>
        <strain evidence="1 2">Mal15</strain>
    </source>
</reference>
<name>A0A5B9M8T9_9BACT</name>
<proteinExistence type="predicted"/>
<dbReference type="KEGG" id="smam:Mal15_04680"/>
<dbReference type="EMBL" id="CP036264">
    <property type="protein sequence ID" value="QEF96440.1"/>
    <property type="molecule type" value="Genomic_DNA"/>
</dbReference>